<dbReference type="EMBL" id="OMOD01000163">
    <property type="protein sequence ID" value="SPF46607.1"/>
    <property type="molecule type" value="Genomic_DNA"/>
</dbReference>
<accession>A0A2U3L404</accession>
<sequence length="225" mass="23936">MQEVRKIATPSFTVAFIFALSLACAAQNGKVDTVGPLTDNAVPEGIRQALDSKGYRLTLDGGAPACELWVRKSVPAQTKKDVEGVTYPQLAESVLVGVVHFPQAAADFRGQKVPAGFYTLRYALMPNDGNHLGAAPNRDFLLLIPAASDANPNATFKFQELMVLSESATATKHPAPLSLVPADSGVTAPSVSKDEQDHWIFSASMKLNSGEELPFALVVKGTAQQ</sequence>
<feature type="signal peptide" evidence="1">
    <location>
        <begin position="1"/>
        <end position="25"/>
    </location>
</feature>
<organism evidence="2 3">
    <name type="scientific">Candidatus Sulfotelmatobacter kueseliae</name>
    <dbReference type="NCBI Taxonomy" id="2042962"/>
    <lineage>
        <taxon>Bacteria</taxon>
        <taxon>Pseudomonadati</taxon>
        <taxon>Acidobacteriota</taxon>
        <taxon>Terriglobia</taxon>
        <taxon>Terriglobales</taxon>
        <taxon>Candidatus Korobacteraceae</taxon>
        <taxon>Candidatus Sulfotelmatobacter</taxon>
    </lineage>
</organism>
<dbReference type="AlphaFoldDB" id="A0A2U3L404"/>
<reference evidence="3" key="1">
    <citation type="submission" date="2018-02" db="EMBL/GenBank/DDBJ databases">
        <authorList>
            <person name="Hausmann B."/>
        </authorList>
    </citation>
    <scope>NUCLEOTIDE SEQUENCE [LARGE SCALE GENOMIC DNA]</scope>
    <source>
        <strain evidence="3">Peat soil MAG SbA1</strain>
    </source>
</reference>
<name>A0A2U3L404_9BACT</name>
<proteinExistence type="predicted"/>
<evidence type="ECO:0000256" key="1">
    <source>
        <dbReference type="SAM" id="SignalP"/>
    </source>
</evidence>
<evidence type="ECO:0000313" key="3">
    <source>
        <dbReference type="Proteomes" id="UP000238701"/>
    </source>
</evidence>
<gene>
    <name evidence="2" type="ORF">SBA1_670013</name>
</gene>
<protein>
    <recommendedName>
        <fullName evidence="4">Lipoprotein</fullName>
    </recommendedName>
</protein>
<evidence type="ECO:0008006" key="4">
    <source>
        <dbReference type="Google" id="ProtNLM"/>
    </source>
</evidence>
<dbReference type="Proteomes" id="UP000238701">
    <property type="component" value="Unassembled WGS sequence"/>
</dbReference>
<keyword evidence="1" id="KW-0732">Signal</keyword>
<dbReference type="PROSITE" id="PS51257">
    <property type="entry name" value="PROKAR_LIPOPROTEIN"/>
    <property type="match status" value="1"/>
</dbReference>
<evidence type="ECO:0000313" key="2">
    <source>
        <dbReference type="EMBL" id="SPF46607.1"/>
    </source>
</evidence>
<feature type="chain" id="PRO_5015781491" description="Lipoprotein" evidence="1">
    <location>
        <begin position="26"/>
        <end position="225"/>
    </location>
</feature>